<gene>
    <name evidence="1" type="ORF">DXB99_01815</name>
</gene>
<protein>
    <recommendedName>
        <fullName evidence="3">Zinc finger CHC2-type domain-containing protein</fullName>
    </recommendedName>
</protein>
<comment type="caution">
    <text evidence="1">The sequence shown here is derived from an EMBL/GenBank/DDBJ whole genome shotgun (WGS) entry which is preliminary data.</text>
</comment>
<dbReference type="Gene3D" id="3.90.580.10">
    <property type="entry name" value="Zinc finger, CHC2-type domain"/>
    <property type="match status" value="1"/>
</dbReference>
<name>A0A3E4YLX1_9FIRM</name>
<evidence type="ECO:0000313" key="2">
    <source>
        <dbReference type="Proteomes" id="UP000260758"/>
    </source>
</evidence>
<dbReference type="AlphaFoldDB" id="A0A3E4YLX1"/>
<dbReference type="EMBL" id="QSTP01000001">
    <property type="protein sequence ID" value="RGM75294.1"/>
    <property type="molecule type" value="Genomic_DNA"/>
</dbReference>
<evidence type="ECO:0000313" key="1">
    <source>
        <dbReference type="EMBL" id="RGM75294.1"/>
    </source>
</evidence>
<dbReference type="RefSeq" id="WP_117718052.1">
    <property type="nucleotide sequence ID" value="NZ_QSTP01000001.1"/>
</dbReference>
<proteinExistence type="predicted"/>
<dbReference type="GO" id="GO:0008270">
    <property type="term" value="F:zinc ion binding"/>
    <property type="evidence" value="ECO:0007669"/>
    <property type="project" value="InterPro"/>
</dbReference>
<dbReference type="GO" id="GO:0003677">
    <property type="term" value="F:DNA binding"/>
    <property type="evidence" value="ECO:0007669"/>
    <property type="project" value="InterPro"/>
</dbReference>
<dbReference type="GO" id="GO:0006260">
    <property type="term" value="P:DNA replication"/>
    <property type="evidence" value="ECO:0007669"/>
    <property type="project" value="InterPro"/>
</dbReference>
<dbReference type="InterPro" id="IPR036977">
    <property type="entry name" value="DNA_primase_Znf_CHC2"/>
</dbReference>
<organism evidence="1 2">
    <name type="scientific">Agathobacter rectalis</name>
    <dbReference type="NCBI Taxonomy" id="39491"/>
    <lineage>
        <taxon>Bacteria</taxon>
        <taxon>Bacillati</taxon>
        <taxon>Bacillota</taxon>
        <taxon>Clostridia</taxon>
        <taxon>Lachnospirales</taxon>
        <taxon>Lachnospiraceae</taxon>
        <taxon>Agathobacter</taxon>
    </lineage>
</organism>
<sequence length="327" mass="37732">MGKYYDYDYLNSIPVEDVLEQMGIDVIKGKCYCINPNCSDNSSKKPGASINKKNNTLHCFVCGETYGSIGVIQSIMGFSKNKEGYKDAAQYLSENLGYSEAIINTYNNYSNKDNPNNKEDETLTPIENAIKNIQKSFTPKYLKEIGIETNPFITTNVSIEIPKKDKQSLDFYELNSKTQKYVISLNQSIDLVINKIKETIYNYKVDCNNKIKLFKLAKTNPDNYIFYKLAQCNDKDTFDNIYKIVTTPELNEEKNNLIKDCMQDLAVNIKSEKEKINSHIKMLDKAKDLQNLIEKIMKYEPDIYSRMSQTVDEEELEDNSYDEELEL</sequence>
<reference evidence="1 2" key="1">
    <citation type="submission" date="2018-08" db="EMBL/GenBank/DDBJ databases">
        <title>A genome reference for cultivated species of the human gut microbiota.</title>
        <authorList>
            <person name="Zou Y."/>
            <person name="Xue W."/>
            <person name="Luo G."/>
        </authorList>
    </citation>
    <scope>NUCLEOTIDE SEQUENCE [LARGE SCALE GENOMIC DNA]</scope>
    <source>
        <strain evidence="1 2">OM07-13</strain>
    </source>
</reference>
<evidence type="ECO:0008006" key="3">
    <source>
        <dbReference type="Google" id="ProtNLM"/>
    </source>
</evidence>
<accession>A0A3E4YLX1</accession>
<dbReference type="Proteomes" id="UP000260758">
    <property type="component" value="Unassembled WGS sequence"/>
</dbReference>
<dbReference type="SUPFAM" id="SSF57783">
    <property type="entry name" value="Zinc beta-ribbon"/>
    <property type="match status" value="1"/>
</dbReference>